<evidence type="ECO:0000313" key="3">
    <source>
        <dbReference type="Proteomes" id="UP000000268"/>
    </source>
</evidence>
<feature type="coiled-coil region" evidence="1">
    <location>
        <begin position="43"/>
        <end position="151"/>
    </location>
</feature>
<dbReference type="EMBL" id="CP000844">
    <property type="protein sequence ID" value="ABW33315.1"/>
    <property type="molecule type" value="Genomic_DNA"/>
</dbReference>
<evidence type="ECO:0000256" key="1">
    <source>
        <dbReference type="SAM" id="Coils"/>
    </source>
</evidence>
<protein>
    <submittedName>
        <fullName evidence="2">Uncharacterized protein</fullName>
    </submittedName>
</protein>
<accession>A8ZQM9</accession>
<sequence length="197" mass="22377">MKSTSERYNSLASSYIKLSDEFHQLDVAHMDLKQKLLPAIKAIKNYQSLTHQLQQDNTKLEQTIQTLTDQQQRLEEDQRTLKAKEVEQSIIINALTDEKTNLQAALEEFQAKYDALADFESLLQSGPQAVLAEAEQQMLLVEETLQEIALNSDPDLSENEQQLIEAYQDEDESLFISTEISKDSSSLKIPNILSFVA</sequence>
<keyword evidence="2" id="KW-0614">Plasmid</keyword>
<dbReference type="eggNOG" id="ENOG5032ZQJ">
    <property type="taxonomic scope" value="Bacteria"/>
</dbReference>
<reference evidence="2 3" key="1">
    <citation type="journal article" date="2008" name="Proc. Natl. Acad. Sci. U.S.A.">
        <title>Niche adaptation and genome expansion in the chlorophyll d-producing cyanobacterium Acaryochloris marina.</title>
        <authorList>
            <person name="Swingley W.D."/>
            <person name="Chen M."/>
            <person name="Cheung P.C."/>
            <person name="Conrad A.L."/>
            <person name="Dejesa L.C."/>
            <person name="Hao J."/>
            <person name="Honchak B.M."/>
            <person name="Karbach L.E."/>
            <person name="Kurdoglu A."/>
            <person name="Lahiri S."/>
            <person name="Mastrian S.D."/>
            <person name="Miyashita H."/>
            <person name="Page L."/>
            <person name="Ramakrishna P."/>
            <person name="Satoh S."/>
            <person name="Sattley W.M."/>
            <person name="Shimada Y."/>
            <person name="Taylor H.L."/>
            <person name="Tomo T."/>
            <person name="Tsuchiya T."/>
            <person name="Wang Z.T."/>
            <person name="Raymond J."/>
            <person name="Mimuro M."/>
            <person name="Blankenship R.E."/>
            <person name="Touchman J.W."/>
        </authorList>
    </citation>
    <scope>NUCLEOTIDE SEQUENCE [LARGE SCALE GENOMIC DNA]</scope>
    <source>
        <strain evidence="3">MBIC 11017</strain>
        <plasmid evidence="3">Plasmid pREB7</plasmid>
    </source>
</reference>
<keyword evidence="3" id="KW-1185">Reference proteome</keyword>
<geneLocation type="plasmid" evidence="2 3">
    <name>pREB7</name>
</geneLocation>
<proteinExistence type="predicted"/>
<dbReference type="Proteomes" id="UP000000268">
    <property type="component" value="Plasmid pREB7"/>
</dbReference>
<dbReference type="KEGG" id="amr:AM1_G0135"/>
<dbReference type="HOGENOM" id="CLU_1381498_0_0_3"/>
<organism evidence="2 3">
    <name type="scientific">Acaryochloris marina (strain MBIC 11017)</name>
    <dbReference type="NCBI Taxonomy" id="329726"/>
    <lineage>
        <taxon>Bacteria</taxon>
        <taxon>Bacillati</taxon>
        <taxon>Cyanobacteriota</taxon>
        <taxon>Cyanophyceae</taxon>
        <taxon>Acaryochloridales</taxon>
        <taxon>Acaryochloridaceae</taxon>
        <taxon>Acaryochloris</taxon>
    </lineage>
</organism>
<dbReference type="OrthoDB" id="565019at2"/>
<keyword evidence="1" id="KW-0175">Coiled coil</keyword>
<name>A8ZQM9_ACAM1</name>
<dbReference type="RefSeq" id="WP_012168380.1">
    <property type="nucleotide sequence ID" value="NC_009932.1"/>
</dbReference>
<evidence type="ECO:0000313" key="2">
    <source>
        <dbReference type="EMBL" id="ABW33315.1"/>
    </source>
</evidence>
<dbReference type="AlphaFoldDB" id="A8ZQM9"/>
<gene>
    <name evidence="2" type="ordered locus">AM1_G0135</name>
</gene>